<reference evidence="2 5" key="2">
    <citation type="submission" date="2018-03" db="EMBL/GenBank/DDBJ databases">
        <title>Genomic Encyclopedia of Archaeal and Bacterial Type Strains, Phase II (KMG-II): from individual species to whole genera.</title>
        <authorList>
            <person name="Goeker M."/>
        </authorList>
    </citation>
    <scope>NUCLEOTIDE SEQUENCE [LARGE SCALE GENOMIC DNA]</scope>
    <source>
        <strain evidence="2 5">DSM 29956</strain>
    </source>
</reference>
<dbReference type="EMBL" id="PYGB01000005">
    <property type="protein sequence ID" value="PSK86511.1"/>
    <property type="molecule type" value="Genomic_DNA"/>
</dbReference>
<protein>
    <recommendedName>
        <fullName evidence="6">DUF2934 family protein</fullName>
    </recommendedName>
</protein>
<reference evidence="3 4" key="1">
    <citation type="submission" date="2017-03" db="EMBL/GenBank/DDBJ databases">
        <authorList>
            <person name="Afonso C.L."/>
            <person name="Miller P.J."/>
            <person name="Scott M.A."/>
            <person name="Spackman E."/>
            <person name="Goraichik I."/>
            <person name="Dimitrov K.M."/>
            <person name="Suarez D.L."/>
            <person name="Swayne D.E."/>
        </authorList>
    </citation>
    <scope>NUCLEOTIDE SEQUENCE [LARGE SCALE GENOMIC DNA]</scope>
    <source>
        <strain evidence="3 4">CECT 8367</strain>
    </source>
</reference>
<evidence type="ECO:0000256" key="1">
    <source>
        <dbReference type="SAM" id="MobiDB-lite"/>
    </source>
</evidence>
<dbReference type="OrthoDB" id="9811127at2"/>
<evidence type="ECO:0000313" key="5">
    <source>
        <dbReference type="Proteomes" id="UP000240624"/>
    </source>
</evidence>
<evidence type="ECO:0000313" key="3">
    <source>
        <dbReference type="EMBL" id="SLN44808.1"/>
    </source>
</evidence>
<dbReference type="RefSeq" id="WP_085896303.1">
    <property type="nucleotide sequence ID" value="NZ_FWFY01000005.1"/>
</dbReference>
<accession>A0A1X6Z9Y5</accession>
<dbReference type="AlphaFoldDB" id="A0A1X6Z9Y5"/>
<evidence type="ECO:0008006" key="6">
    <source>
        <dbReference type="Google" id="ProtNLM"/>
    </source>
</evidence>
<feature type="region of interest" description="Disordered" evidence="1">
    <location>
        <begin position="18"/>
        <end position="116"/>
    </location>
</feature>
<dbReference type="InterPro" id="IPR021327">
    <property type="entry name" value="DUF2934"/>
</dbReference>
<dbReference type="EMBL" id="FWFY01000005">
    <property type="protein sequence ID" value="SLN44808.1"/>
    <property type="molecule type" value="Genomic_DNA"/>
</dbReference>
<gene>
    <name evidence="2" type="ORF">CLV79_105218</name>
    <name evidence="3" type="ORF">LOS8367_01954</name>
</gene>
<dbReference type="Pfam" id="PF11154">
    <property type="entry name" value="DUF2934"/>
    <property type="match status" value="1"/>
</dbReference>
<feature type="compositionally biased region" description="Basic and acidic residues" evidence="1">
    <location>
        <begin position="18"/>
        <end position="48"/>
    </location>
</feature>
<sequence length="116" mass="12759">MPSNRDEKIRQRAYELWERDGAQHGRDQDYWHEAVEQIDAEERAEKSPKSAPARKRKAAKAQAVEGDKSDRGSAHADDASAGVAPKKRGRPRKTDAGGSMTAPARRPPQASKAGKE</sequence>
<keyword evidence="5" id="KW-1185">Reference proteome</keyword>
<evidence type="ECO:0000313" key="2">
    <source>
        <dbReference type="EMBL" id="PSK86511.1"/>
    </source>
</evidence>
<dbReference type="Proteomes" id="UP000193495">
    <property type="component" value="Unassembled WGS sequence"/>
</dbReference>
<feature type="compositionally biased region" description="Basic and acidic residues" evidence="1">
    <location>
        <begin position="65"/>
        <end position="78"/>
    </location>
</feature>
<evidence type="ECO:0000313" key="4">
    <source>
        <dbReference type="Proteomes" id="UP000193495"/>
    </source>
</evidence>
<dbReference type="Proteomes" id="UP000240624">
    <property type="component" value="Unassembled WGS sequence"/>
</dbReference>
<proteinExistence type="predicted"/>
<name>A0A1X6Z9Y5_9RHOB</name>
<organism evidence="3 4">
    <name type="scientific">Limimaricola soesokkakensis</name>
    <dbReference type="NCBI Taxonomy" id="1343159"/>
    <lineage>
        <taxon>Bacteria</taxon>
        <taxon>Pseudomonadati</taxon>
        <taxon>Pseudomonadota</taxon>
        <taxon>Alphaproteobacteria</taxon>
        <taxon>Rhodobacterales</taxon>
        <taxon>Paracoccaceae</taxon>
        <taxon>Limimaricola</taxon>
    </lineage>
</organism>